<dbReference type="AlphaFoldDB" id="A0AAE8SCN0"/>
<evidence type="ECO:0000313" key="4">
    <source>
        <dbReference type="Proteomes" id="UP001187734"/>
    </source>
</evidence>
<evidence type="ECO:0000256" key="1">
    <source>
        <dbReference type="ARBA" id="ARBA00010795"/>
    </source>
</evidence>
<evidence type="ECO:0000313" key="3">
    <source>
        <dbReference type="EMBL" id="SPJ70637.1"/>
    </source>
</evidence>
<feature type="region of interest" description="Disordered" evidence="2">
    <location>
        <begin position="1"/>
        <end position="23"/>
    </location>
</feature>
<proteinExistence type="inferred from homology"/>
<accession>A0AAE8SCN0</accession>
<evidence type="ECO:0008006" key="5">
    <source>
        <dbReference type="Google" id="ProtNLM"/>
    </source>
</evidence>
<comment type="caution">
    <text evidence="3">The sequence shown here is derived from an EMBL/GenBank/DDBJ whole genome shotgun (WGS) entry which is preliminary data.</text>
</comment>
<sequence>MSPSRSTNITIENHTGSDLVLGDNGLDHGEWSQSLSPPNLIHNGARGIFQAESAGVMTGDQGHVDYSNSAGRFTFNFDNPFVGNNAYDQSVPSGFVASHNGGSGHNAEVIWKVEKLN</sequence>
<name>A0AAE8SCN0_9HYPO</name>
<evidence type="ECO:0000256" key="2">
    <source>
        <dbReference type="SAM" id="MobiDB-lite"/>
    </source>
</evidence>
<dbReference type="GO" id="GO:0019836">
    <property type="term" value="P:symbiont-mediated hemolysis of host erythrocyte"/>
    <property type="evidence" value="ECO:0007669"/>
    <property type="project" value="InterPro"/>
</dbReference>
<dbReference type="EMBL" id="ONZP01000016">
    <property type="protein sequence ID" value="SPJ70637.1"/>
    <property type="molecule type" value="Genomic_DNA"/>
</dbReference>
<dbReference type="InterPro" id="IPR009413">
    <property type="entry name" value="Aegerolysin-typ"/>
</dbReference>
<dbReference type="Pfam" id="PF06355">
    <property type="entry name" value="Aegerolysin"/>
    <property type="match status" value="1"/>
</dbReference>
<reference evidence="3" key="1">
    <citation type="submission" date="2018-03" db="EMBL/GenBank/DDBJ databases">
        <authorList>
            <person name="Guldener U."/>
        </authorList>
    </citation>
    <scope>NUCLEOTIDE SEQUENCE</scope>
</reference>
<feature type="compositionally biased region" description="Polar residues" evidence="2">
    <location>
        <begin position="1"/>
        <end position="16"/>
    </location>
</feature>
<comment type="similarity">
    <text evidence="1">Belongs to the aegerolysin family.</text>
</comment>
<dbReference type="Proteomes" id="UP001187734">
    <property type="component" value="Unassembled WGS sequence"/>
</dbReference>
<protein>
    <recommendedName>
        <fullName evidence="5">Crystal protein ET79</fullName>
    </recommendedName>
</protein>
<organism evidence="3 4">
    <name type="scientific">Fusarium torulosum</name>
    <dbReference type="NCBI Taxonomy" id="33205"/>
    <lineage>
        <taxon>Eukaryota</taxon>
        <taxon>Fungi</taxon>
        <taxon>Dikarya</taxon>
        <taxon>Ascomycota</taxon>
        <taxon>Pezizomycotina</taxon>
        <taxon>Sordariomycetes</taxon>
        <taxon>Hypocreomycetidae</taxon>
        <taxon>Hypocreales</taxon>
        <taxon>Nectriaceae</taxon>
        <taxon>Fusarium</taxon>
    </lineage>
</organism>
<keyword evidence="4" id="KW-1185">Reference proteome</keyword>
<dbReference type="Gene3D" id="2.60.270.50">
    <property type="match status" value="1"/>
</dbReference>
<gene>
    <name evidence="3" type="ORF">FTOL_00365</name>
</gene>